<dbReference type="PROSITE" id="PS00160">
    <property type="entry name" value="ALDOLASE_KDPG_KHG_2"/>
    <property type="match status" value="1"/>
</dbReference>
<dbReference type="PANTHER" id="PTHR30246:SF1">
    <property type="entry name" value="2-DEHYDRO-3-DEOXY-6-PHOSPHOGALACTONATE ALDOLASE-RELATED"/>
    <property type="match status" value="1"/>
</dbReference>
<evidence type="ECO:0000256" key="7">
    <source>
        <dbReference type="ARBA" id="ARBA00023270"/>
    </source>
</evidence>
<dbReference type="NCBIfam" id="TIGR01182">
    <property type="entry name" value="eda"/>
    <property type="match status" value="1"/>
</dbReference>
<evidence type="ECO:0000313" key="9">
    <source>
        <dbReference type="EMBL" id="NYJ79509.1"/>
    </source>
</evidence>
<keyword evidence="6 9" id="KW-0456">Lyase</keyword>
<evidence type="ECO:0000256" key="1">
    <source>
        <dbReference type="ARBA" id="ARBA00000654"/>
    </source>
</evidence>
<proteinExistence type="inferred from homology"/>
<dbReference type="CDD" id="cd00452">
    <property type="entry name" value="KDPG_aldolase"/>
    <property type="match status" value="1"/>
</dbReference>
<evidence type="ECO:0000256" key="4">
    <source>
        <dbReference type="ARBA" id="ARBA00011233"/>
    </source>
</evidence>
<evidence type="ECO:0000256" key="6">
    <source>
        <dbReference type="ARBA" id="ARBA00023239"/>
    </source>
</evidence>
<evidence type="ECO:0000313" key="10">
    <source>
        <dbReference type="Proteomes" id="UP000535437"/>
    </source>
</evidence>
<comment type="subunit">
    <text evidence="4">Homotrimer.</text>
</comment>
<gene>
    <name evidence="9" type="ORF">HNR09_002920</name>
</gene>
<comment type="caution">
    <text evidence="9">The sequence shown here is derived from an EMBL/GenBank/DDBJ whole genome shotgun (WGS) entry which is preliminary data.</text>
</comment>
<name>A0A7Z0GPW5_9MICC</name>
<dbReference type="InterPro" id="IPR031338">
    <property type="entry name" value="KDPG/KHG_AS_2"/>
</dbReference>
<evidence type="ECO:0000256" key="3">
    <source>
        <dbReference type="ARBA" id="ARBA00006906"/>
    </source>
</evidence>
<accession>A0A7Z0GPW5</accession>
<sequence>MSSVLSRICGHGVVPVVTLDDAAHAPTLGRALLTGGLPVAEVTFRTHAAEAAVAALSQEPELLVGAGTIITADQVDRAAAAGARFIVSPGLSRSVVARAAAHDLPVIPGAVTATEVQAALELGLTALKFFPAASSGGPAVISALAAPFPQVRFMPTGGVSPQNLSDYLTIPCVMAAGGSWMVPQHLVAAQDEAALSEQARRSAALVAQIRG</sequence>
<comment type="pathway">
    <text evidence="2">Carbohydrate acid metabolism; 2-dehydro-3-deoxy-D-gluconate degradation; D-glyceraldehyde 3-phosphate and pyruvate from 2-dehydro-3-deoxy-D-gluconate: step 2/2.</text>
</comment>
<dbReference type="InterPro" id="IPR013785">
    <property type="entry name" value="Aldolase_TIM"/>
</dbReference>
<protein>
    <recommendedName>
        <fullName evidence="5">2-dehydro-3-deoxy-phosphogluconate aldolase</fullName>
        <ecNumber evidence="5">4.1.2.14</ecNumber>
    </recommendedName>
</protein>
<dbReference type="Pfam" id="PF01081">
    <property type="entry name" value="Aldolase"/>
    <property type="match status" value="1"/>
</dbReference>
<organism evidence="9 10">
    <name type="scientific">Nesterenkonia xinjiangensis</name>
    <dbReference type="NCBI Taxonomy" id="225327"/>
    <lineage>
        <taxon>Bacteria</taxon>
        <taxon>Bacillati</taxon>
        <taxon>Actinomycetota</taxon>
        <taxon>Actinomycetes</taxon>
        <taxon>Micrococcales</taxon>
        <taxon>Micrococcaceae</taxon>
        <taxon>Nesterenkonia</taxon>
    </lineage>
</organism>
<keyword evidence="8" id="KW-0119">Carbohydrate metabolism</keyword>
<dbReference type="InterPro" id="IPR031337">
    <property type="entry name" value="KDPG/KHG_AS_1"/>
</dbReference>
<dbReference type="Proteomes" id="UP000535437">
    <property type="component" value="Unassembled WGS sequence"/>
</dbReference>
<dbReference type="SUPFAM" id="SSF51569">
    <property type="entry name" value="Aldolase"/>
    <property type="match status" value="1"/>
</dbReference>
<evidence type="ECO:0000256" key="8">
    <source>
        <dbReference type="ARBA" id="ARBA00023277"/>
    </source>
</evidence>
<evidence type="ECO:0000256" key="2">
    <source>
        <dbReference type="ARBA" id="ARBA00004736"/>
    </source>
</evidence>
<dbReference type="PROSITE" id="PS00159">
    <property type="entry name" value="ALDOLASE_KDPG_KHG_1"/>
    <property type="match status" value="1"/>
</dbReference>
<keyword evidence="7" id="KW-0704">Schiff base</keyword>
<dbReference type="PANTHER" id="PTHR30246">
    <property type="entry name" value="2-KETO-3-DEOXY-6-PHOSPHOGLUCONATE ALDOLASE"/>
    <property type="match status" value="1"/>
</dbReference>
<comment type="similarity">
    <text evidence="3">Belongs to the KHG/KDPG aldolase family.</text>
</comment>
<comment type="catalytic activity">
    <reaction evidence="1">
        <text>2-dehydro-3-deoxy-6-phospho-D-gluconate = D-glyceraldehyde 3-phosphate + pyruvate</text>
        <dbReference type="Rhea" id="RHEA:17089"/>
        <dbReference type="ChEBI" id="CHEBI:15361"/>
        <dbReference type="ChEBI" id="CHEBI:57569"/>
        <dbReference type="ChEBI" id="CHEBI:59776"/>
        <dbReference type="EC" id="4.1.2.14"/>
    </reaction>
</comment>
<dbReference type="GO" id="GO:0008675">
    <property type="term" value="F:2-dehydro-3-deoxy-phosphogluconate aldolase activity"/>
    <property type="evidence" value="ECO:0007669"/>
    <property type="project" value="UniProtKB-EC"/>
</dbReference>
<keyword evidence="10" id="KW-1185">Reference proteome</keyword>
<dbReference type="AlphaFoldDB" id="A0A7Z0GPW5"/>
<dbReference type="InterPro" id="IPR000887">
    <property type="entry name" value="Aldlse_KDPG_KHG"/>
</dbReference>
<dbReference type="RefSeq" id="WP_179542719.1">
    <property type="nucleotide sequence ID" value="NZ_BAAALL010000001.1"/>
</dbReference>
<evidence type="ECO:0000256" key="5">
    <source>
        <dbReference type="ARBA" id="ARBA00013063"/>
    </source>
</evidence>
<dbReference type="Gene3D" id="3.20.20.70">
    <property type="entry name" value="Aldolase class I"/>
    <property type="match status" value="1"/>
</dbReference>
<reference evidence="9 10" key="1">
    <citation type="submission" date="2020-07" db="EMBL/GenBank/DDBJ databases">
        <title>Sequencing the genomes of 1000 actinobacteria strains.</title>
        <authorList>
            <person name="Klenk H.-P."/>
        </authorList>
    </citation>
    <scope>NUCLEOTIDE SEQUENCE [LARGE SCALE GENOMIC DNA]</scope>
    <source>
        <strain evidence="9 10">DSM 15475</strain>
    </source>
</reference>
<dbReference type="EMBL" id="JACCFY010000001">
    <property type="protein sequence ID" value="NYJ79509.1"/>
    <property type="molecule type" value="Genomic_DNA"/>
</dbReference>
<dbReference type="EC" id="4.1.2.14" evidence="5"/>